<proteinExistence type="inferred from homology"/>
<dbReference type="EMBL" id="BAABFA010000017">
    <property type="protein sequence ID" value="GAA4467691.1"/>
    <property type="molecule type" value="Genomic_DNA"/>
</dbReference>
<evidence type="ECO:0000256" key="1">
    <source>
        <dbReference type="PROSITE-ProRule" id="PRU00285"/>
    </source>
</evidence>
<accession>A0ABP8NMA9</accession>
<dbReference type="InterPro" id="IPR008978">
    <property type="entry name" value="HSP20-like_chaperone"/>
</dbReference>
<sequence length="142" mass="16389">MYTKTNYGMMPRTMTNLMDDLFFNGLGKGYEMASVPVNIKETKDSYELHAVAPGLKKEDFRINVDKNNLTISFDHKEEKKETDGEDKWLRSEYKTRSFKRTFTMNEKVDTTKITARYTDGVLVVTLAKKEITEPTAQEIAVN</sequence>
<evidence type="ECO:0000256" key="2">
    <source>
        <dbReference type="RuleBase" id="RU003616"/>
    </source>
</evidence>
<dbReference type="RefSeq" id="WP_345083516.1">
    <property type="nucleotide sequence ID" value="NZ_BAABFA010000017.1"/>
</dbReference>
<comment type="caution">
    <text evidence="4">The sequence shown here is derived from an EMBL/GenBank/DDBJ whole genome shotgun (WGS) entry which is preliminary data.</text>
</comment>
<dbReference type="PROSITE" id="PS01031">
    <property type="entry name" value="SHSP"/>
    <property type="match status" value="1"/>
</dbReference>
<gene>
    <name evidence="4" type="ORF">GCM10023093_23990</name>
</gene>
<dbReference type="Pfam" id="PF00011">
    <property type="entry name" value="HSP20"/>
    <property type="match status" value="1"/>
</dbReference>
<evidence type="ECO:0000313" key="4">
    <source>
        <dbReference type="EMBL" id="GAA4467691.1"/>
    </source>
</evidence>
<reference evidence="5" key="1">
    <citation type="journal article" date="2019" name="Int. J. Syst. Evol. Microbiol.">
        <title>The Global Catalogue of Microorganisms (GCM) 10K type strain sequencing project: providing services to taxonomists for standard genome sequencing and annotation.</title>
        <authorList>
            <consortium name="The Broad Institute Genomics Platform"/>
            <consortium name="The Broad Institute Genome Sequencing Center for Infectious Disease"/>
            <person name="Wu L."/>
            <person name="Ma J."/>
        </authorList>
    </citation>
    <scope>NUCLEOTIDE SEQUENCE [LARGE SCALE GENOMIC DNA]</scope>
    <source>
        <strain evidence="5">JCM 32105</strain>
    </source>
</reference>
<evidence type="ECO:0000313" key="5">
    <source>
        <dbReference type="Proteomes" id="UP001500067"/>
    </source>
</evidence>
<keyword evidence="5" id="KW-1185">Reference proteome</keyword>
<comment type="similarity">
    <text evidence="1 2">Belongs to the small heat shock protein (HSP20) family.</text>
</comment>
<dbReference type="PANTHER" id="PTHR11527">
    <property type="entry name" value="HEAT-SHOCK PROTEIN 20 FAMILY MEMBER"/>
    <property type="match status" value="1"/>
</dbReference>
<protein>
    <submittedName>
        <fullName evidence="4">Hsp20/alpha crystallin family protein</fullName>
    </submittedName>
</protein>
<evidence type="ECO:0000259" key="3">
    <source>
        <dbReference type="PROSITE" id="PS01031"/>
    </source>
</evidence>
<dbReference type="CDD" id="cd06464">
    <property type="entry name" value="ACD_sHsps-like"/>
    <property type="match status" value="1"/>
</dbReference>
<organism evidence="4 5">
    <name type="scientific">Nemorincola caseinilytica</name>
    <dbReference type="NCBI Taxonomy" id="2054315"/>
    <lineage>
        <taxon>Bacteria</taxon>
        <taxon>Pseudomonadati</taxon>
        <taxon>Bacteroidota</taxon>
        <taxon>Chitinophagia</taxon>
        <taxon>Chitinophagales</taxon>
        <taxon>Chitinophagaceae</taxon>
        <taxon>Nemorincola</taxon>
    </lineage>
</organism>
<name>A0ABP8NMA9_9BACT</name>
<dbReference type="Proteomes" id="UP001500067">
    <property type="component" value="Unassembled WGS sequence"/>
</dbReference>
<feature type="domain" description="SHSP" evidence="3">
    <location>
        <begin position="28"/>
        <end position="142"/>
    </location>
</feature>
<dbReference type="SUPFAM" id="SSF49764">
    <property type="entry name" value="HSP20-like chaperones"/>
    <property type="match status" value="1"/>
</dbReference>
<dbReference type="InterPro" id="IPR031107">
    <property type="entry name" value="Small_HSP"/>
</dbReference>
<dbReference type="Gene3D" id="2.60.40.790">
    <property type="match status" value="1"/>
</dbReference>
<dbReference type="InterPro" id="IPR002068">
    <property type="entry name" value="A-crystallin/Hsp20_dom"/>
</dbReference>